<dbReference type="SMART" id="SM00636">
    <property type="entry name" value="Glyco_18"/>
    <property type="match status" value="1"/>
</dbReference>
<name>A0A8H2VTB9_9HELO</name>
<evidence type="ECO:0000256" key="3">
    <source>
        <dbReference type="ARBA" id="ARBA00012729"/>
    </source>
</evidence>
<feature type="disulfide bond" evidence="11">
    <location>
        <begin position="168"/>
        <end position="182"/>
    </location>
</feature>
<evidence type="ECO:0000259" key="15">
    <source>
        <dbReference type="PROSITE" id="PS51910"/>
    </source>
</evidence>
<keyword evidence="6" id="KW-0146">Chitin degradation</keyword>
<dbReference type="PROSITE" id="PS50941">
    <property type="entry name" value="CHIT_BIND_I_2"/>
    <property type="match status" value="1"/>
</dbReference>
<dbReference type="InterPro" id="IPR011583">
    <property type="entry name" value="Chitinase_II/V-like_cat"/>
</dbReference>
<keyword evidence="13" id="KW-0732">Signal</keyword>
<dbReference type="InterPro" id="IPR018371">
    <property type="entry name" value="Chitin-binding_1_CS"/>
</dbReference>
<evidence type="ECO:0000256" key="1">
    <source>
        <dbReference type="ARBA" id="ARBA00000822"/>
    </source>
</evidence>
<evidence type="ECO:0000256" key="13">
    <source>
        <dbReference type="SAM" id="SignalP"/>
    </source>
</evidence>
<dbReference type="InterPro" id="IPR036861">
    <property type="entry name" value="Endochitinase-like_sf"/>
</dbReference>
<dbReference type="EMBL" id="CAJHIA010000012">
    <property type="protein sequence ID" value="CAD6444344.1"/>
    <property type="molecule type" value="Genomic_DNA"/>
</dbReference>
<keyword evidence="17" id="KW-1185">Reference proteome</keyword>
<feature type="disulfide bond" evidence="11">
    <location>
        <begin position="163"/>
        <end position="175"/>
    </location>
</feature>
<feature type="chain" id="PRO_5034953763" description="chitinase" evidence="13">
    <location>
        <begin position="39"/>
        <end position="1777"/>
    </location>
</feature>
<dbReference type="GO" id="GO:0008843">
    <property type="term" value="F:endochitinase activity"/>
    <property type="evidence" value="ECO:0007669"/>
    <property type="project" value="UniProtKB-EC"/>
</dbReference>
<dbReference type="Proteomes" id="UP000624404">
    <property type="component" value="Unassembled WGS sequence"/>
</dbReference>
<dbReference type="SMART" id="SM00270">
    <property type="entry name" value="ChtBD1"/>
    <property type="match status" value="2"/>
</dbReference>
<evidence type="ECO:0000313" key="17">
    <source>
        <dbReference type="Proteomes" id="UP000624404"/>
    </source>
</evidence>
<gene>
    <name evidence="16" type="ORF">SCLTRI_LOCUS4136</name>
</gene>
<evidence type="ECO:0000259" key="14">
    <source>
        <dbReference type="PROSITE" id="PS50941"/>
    </source>
</evidence>
<proteinExistence type="inferred from homology"/>
<evidence type="ECO:0000256" key="6">
    <source>
        <dbReference type="ARBA" id="ARBA00023024"/>
    </source>
</evidence>
<evidence type="ECO:0000256" key="5">
    <source>
        <dbReference type="ARBA" id="ARBA00022801"/>
    </source>
</evidence>
<dbReference type="PROSITE" id="PS01095">
    <property type="entry name" value="GH18_1"/>
    <property type="match status" value="1"/>
</dbReference>
<dbReference type="PANTHER" id="PTHR47700">
    <property type="entry name" value="V CHITINASE, PUTATIVE (AFU_ORTHOLOGUE AFUA_6G13720)-RELATED"/>
    <property type="match status" value="1"/>
</dbReference>
<dbReference type="Pfam" id="PF00187">
    <property type="entry name" value="Chitin_bind_1"/>
    <property type="match status" value="1"/>
</dbReference>
<accession>A0A8H2VTB9</accession>
<dbReference type="EC" id="3.2.1.14" evidence="3"/>
<feature type="domain" description="GH18" evidence="15">
    <location>
        <begin position="210"/>
        <end position="570"/>
    </location>
</feature>
<dbReference type="InterPro" id="IPR018247">
    <property type="entry name" value="EF_Hand_1_Ca_BS"/>
</dbReference>
<dbReference type="PROSITE" id="PS51910">
    <property type="entry name" value="GH18_2"/>
    <property type="match status" value="1"/>
</dbReference>
<evidence type="ECO:0000256" key="4">
    <source>
        <dbReference type="ARBA" id="ARBA00022669"/>
    </source>
</evidence>
<dbReference type="CDD" id="cd00035">
    <property type="entry name" value="ChtBD1"/>
    <property type="match status" value="1"/>
</dbReference>
<keyword evidence="9 12" id="KW-0326">Glycosidase</keyword>
<dbReference type="SUPFAM" id="SSF54556">
    <property type="entry name" value="Chitinase insertion domain"/>
    <property type="match status" value="1"/>
</dbReference>
<dbReference type="InterPro" id="IPR029070">
    <property type="entry name" value="Chitinase_insertion_sf"/>
</dbReference>
<evidence type="ECO:0000256" key="9">
    <source>
        <dbReference type="ARBA" id="ARBA00023295"/>
    </source>
</evidence>
<dbReference type="SUPFAM" id="SSF57016">
    <property type="entry name" value="Plant lectins/antimicrobial peptides"/>
    <property type="match status" value="1"/>
</dbReference>
<comment type="catalytic activity">
    <reaction evidence="1">
        <text>Random endo-hydrolysis of N-acetyl-beta-D-glucosaminide (1-&gt;4)-beta-linkages in chitin and chitodextrins.</text>
        <dbReference type="EC" id="3.2.1.14"/>
    </reaction>
</comment>
<comment type="caution">
    <text evidence="11">Lacks conserved residue(s) required for the propagation of feature annotation.</text>
</comment>
<dbReference type="InterPro" id="IPR001223">
    <property type="entry name" value="Glyco_hydro18_cat"/>
</dbReference>
<evidence type="ECO:0000256" key="7">
    <source>
        <dbReference type="ARBA" id="ARBA00023026"/>
    </source>
</evidence>
<keyword evidence="11" id="KW-1015">Disulfide bond</keyword>
<evidence type="ECO:0000256" key="10">
    <source>
        <dbReference type="ARBA" id="ARBA00023326"/>
    </source>
</evidence>
<dbReference type="GO" id="GO:0006032">
    <property type="term" value="P:chitin catabolic process"/>
    <property type="evidence" value="ECO:0007669"/>
    <property type="project" value="UniProtKB-KW"/>
</dbReference>
<keyword evidence="8" id="KW-0119">Carbohydrate metabolism</keyword>
<dbReference type="InterPro" id="IPR001002">
    <property type="entry name" value="Chitin-bd_1"/>
</dbReference>
<dbReference type="PROSITE" id="PS00026">
    <property type="entry name" value="CHIT_BIND_I_1"/>
    <property type="match status" value="1"/>
</dbReference>
<keyword evidence="4 11" id="KW-0147">Chitin-binding</keyword>
<sequence length="1777" mass="196410">MVIEPIHMKSPPHLRSHFVMALVHYLYLLLTLALGVSCLPVASTETYDNGHQLICKPIPNVLTSQQDFAVKVAASDGLCKKDEYQTLQLRSSDSLGKRQSDDPYACGDGDPCGNHACCGKNGVCGYGPKYCGTNGQSPNEICWSNCDAHAECGRYSKVPGTKCPLNVCCSQFGFCGTTEEFCKVTDDDETSCQSNCAQPDSGSSGGNVQKRVIGYYEAWNYKKKCIGMGIQNIPVGSLTHLYYSFGYITPDDFDIIPMDDGNPPPESTLAEFAGMKRKNPGLKVLIALGGWTFNDNGTIWQPVFSNVVSTKANRAKFISNVKSFLMRYGFDGVDLDWEYPGAGDRGGKPEDGINFTKLLKEMRTAFDEMSGRYKEISFTAPTSYWYLRHFDIKASAEAADFVNIMAYDLHGIWDANNPIGSTVLAHSNITEINLALNLFWRNDVPAPKLNMGIGFYGRSFQLADPSCSKPGCIFKGGASPGPCTANSGTLSYAEIVAIIDKNNLSPYHDKEAAVKWITWGGDQWVSYDDFDTIQQKIEFANSLGLGGLLIWAVDLDTKELEALSAVVYPESLGVRAEESTAANNWADVDGGACRVTECGSPHCSPGEILIDTQQCSAYDLWTDSYSTAATCCPLSSAPDPNECTWRGFGNLGFCNGYCEAGEVALQSSVYGDDVTVWCLDGRAFLCCKAEAAVPDCRWSGCGKSCNSDEDDLTWRDSDCDDDDKDRFCCQKEQHWTNCGWHGKPGSCFDNHCDTGWQVAMTTSYQGEGEDCGFWHQDRDRSFCCDPPKDQSPFLPVPLDYLFPDPPDEKDANTKFDLEVDPTYGGSIDVPFQESPANAPFGFVVMTSPDEIQVSLDRRDGSHWEVFDCFDASTEGEHTVRITCTDDTENSNCGKIHLGHGAPGTIIQMPDGCGPGKYAVAKSLIPSRNKTLPHHLLIRDLPETSTVFDLTFDYNFSRVPRDMGNTQMRIDFSNEPEYWDRVVDEPARRKKARRRNLSDVSGSHKRWLEEEWREDAHSGHLTPEELHRRWFGDDVIEWLTGLINGVAGGLDISHSYSETFILKIIDQRLTCPNVEAKLQVKAETTVNVDVNYGFTLITTIGGDNGLIDLSKSYLYFRNRGDIAAKFVMEAAVTAHFDTNDILMFSADKFGAAFAVPGVVTIGPNFKLFGRLEGEATIGVNFQGTAKLAKWDTRQTYPAANDEWDPESTKPDKDGTQILEKPEFEWGFTLNGHVTAHVKPTITFGIDFNQDFLPVESCAVNLVADGYVTFHAEYQPPSSFCYGVDAGADLLATIDAPKAFQWALPKSPFPIIPVDKVQIYPTDGKLACWNPGTNKPRPRSSSDVFHSLEKRAQVYGPLVPRVDGLLCPGNVNVEDIPDCPLCGVSDGKLGKREDESCPFEPSSEQACPIDSSSVVRRSELWYSLGSANNTLIEAREQTGHLWEKRAEKTVTWYYNGENHDLPCGNYEHCGTAKSQSGILKWYGPEGLNNARGCGITITKLKAPDTDTSQYVTEHIYEVQLLKRFMQFLIDGPLPTGYSPATNEWVSEVLIGFPSATGGSRAHVAPEWGQGSLFFEMTMGLGGNHNKAGLVLAYKVMNNRKETFFEGGTIDSRPKASNLASRREHRDVAGVFSYMRHADIWPKFVDSSQYMERACRQFDQSYTWGSSNGEIDRPNRANGQPEAGLRDLYVYWIDNVLNDIEARADVWYQATVSSYKASYGSDNDGVAWLKNVLNPQGEISTTSLKFLHSLIGHGPGPFWTQSKYEDLWLTGQGFGPAGPF</sequence>
<evidence type="ECO:0000256" key="2">
    <source>
        <dbReference type="ARBA" id="ARBA00008682"/>
    </source>
</evidence>
<comment type="caution">
    <text evidence="16">The sequence shown here is derived from an EMBL/GenBank/DDBJ whole genome shotgun (WGS) entry which is preliminary data.</text>
</comment>
<dbReference type="OrthoDB" id="73875at2759"/>
<dbReference type="PANTHER" id="PTHR47700:SF2">
    <property type="entry name" value="CHITINASE"/>
    <property type="match status" value="1"/>
</dbReference>
<protein>
    <recommendedName>
        <fullName evidence="3">chitinase</fullName>
        <ecNumber evidence="3">3.2.1.14</ecNumber>
    </recommendedName>
</protein>
<dbReference type="InterPro" id="IPR053214">
    <property type="entry name" value="LysM12-like"/>
</dbReference>
<evidence type="ECO:0000256" key="12">
    <source>
        <dbReference type="RuleBase" id="RU000489"/>
    </source>
</evidence>
<comment type="similarity">
    <text evidence="2">Belongs to the glycosyl hydrolase 18 family. Chitinase class V subfamily.</text>
</comment>
<organism evidence="16 17">
    <name type="scientific">Sclerotinia trifoliorum</name>
    <dbReference type="NCBI Taxonomy" id="28548"/>
    <lineage>
        <taxon>Eukaryota</taxon>
        <taxon>Fungi</taxon>
        <taxon>Dikarya</taxon>
        <taxon>Ascomycota</taxon>
        <taxon>Pezizomycotina</taxon>
        <taxon>Leotiomycetes</taxon>
        <taxon>Helotiales</taxon>
        <taxon>Sclerotiniaceae</taxon>
        <taxon>Sclerotinia</taxon>
    </lineage>
</organism>
<dbReference type="Gene3D" id="3.30.60.10">
    <property type="entry name" value="Endochitinase-like"/>
    <property type="match status" value="1"/>
</dbReference>
<keyword evidence="10" id="KW-0624">Polysaccharide degradation</keyword>
<reference evidence="16" key="1">
    <citation type="submission" date="2020-10" db="EMBL/GenBank/DDBJ databases">
        <authorList>
            <person name="Kusch S."/>
        </authorList>
    </citation>
    <scope>NUCLEOTIDE SEQUENCE</scope>
    <source>
        <strain evidence="16">SwB9</strain>
    </source>
</reference>
<feature type="signal peptide" evidence="13">
    <location>
        <begin position="1"/>
        <end position="38"/>
    </location>
</feature>
<dbReference type="GO" id="GO:0008061">
    <property type="term" value="F:chitin binding"/>
    <property type="evidence" value="ECO:0007669"/>
    <property type="project" value="UniProtKB-UniRule"/>
</dbReference>
<evidence type="ECO:0000256" key="11">
    <source>
        <dbReference type="PROSITE-ProRule" id="PRU00261"/>
    </source>
</evidence>
<dbReference type="InterPro" id="IPR017853">
    <property type="entry name" value="GH"/>
</dbReference>
<evidence type="ECO:0000256" key="8">
    <source>
        <dbReference type="ARBA" id="ARBA00023277"/>
    </source>
</evidence>
<dbReference type="Gene3D" id="3.10.50.10">
    <property type="match status" value="1"/>
</dbReference>
<evidence type="ECO:0000313" key="16">
    <source>
        <dbReference type="EMBL" id="CAD6444344.1"/>
    </source>
</evidence>
<dbReference type="Pfam" id="PF00704">
    <property type="entry name" value="Glyco_hydro_18"/>
    <property type="match status" value="1"/>
</dbReference>
<keyword evidence="5 12" id="KW-0378">Hydrolase</keyword>
<keyword evidence="7" id="KW-0843">Virulence</keyword>
<dbReference type="Gene3D" id="3.20.20.80">
    <property type="entry name" value="Glycosidases"/>
    <property type="match status" value="1"/>
</dbReference>
<dbReference type="PROSITE" id="PS00018">
    <property type="entry name" value="EF_HAND_1"/>
    <property type="match status" value="1"/>
</dbReference>
<dbReference type="InterPro" id="IPR001579">
    <property type="entry name" value="Glyco_hydro_18_chit_AS"/>
</dbReference>
<dbReference type="GO" id="GO:0000272">
    <property type="term" value="P:polysaccharide catabolic process"/>
    <property type="evidence" value="ECO:0007669"/>
    <property type="project" value="UniProtKB-KW"/>
</dbReference>
<feature type="domain" description="Chitin-binding type-1" evidence="14">
    <location>
        <begin position="149"/>
        <end position="198"/>
    </location>
</feature>
<dbReference type="SUPFAM" id="SSF51445">
    <property type="entry name" value="(Trans)glycosidases"/>
    <property type="match status" value="1"/>
</dbReference>
<feature type="disulfide bond" evidence="11">
    <location>
        <begin position="192"/>
        <end position="196"/>
    </location>
</feature>